<dbReference type="PANTHER" id="PTHR33778">
    <property type="entry name" value="PROTEIN MGTC"/>
    <property type="match status" value="1"/>
</dbReference>
<gene>
    <name evidence="9" type="ORF">GCM10008938_31710</name>
</gene>
<keyword evidence="5 7" id="KW-1133">Transmembrane helix</keyword>
<dbReference type="Proteomes" id="UP000632222">
    <property type="component" value="Unassembled WGS sequence"/>
</dbReference>
<evidence type="ECO:0000313" key="9">
    <source>
        <dbReference type="EMBL" id="GGJ43119.1"/>
    </source>
</evidence>
<feature type="transmembrane region" description="Helical" evidence="7">
    <location>
        <begin position="64"/>
        <end position="80"/>
    </location>
</feature>
<dbReference type="PANTHER" id="PTHR33778:SF3">
    <property type="entry name" value="PROTEIN MGTC"/>
    <property type="match status" value="1"/>
</dbReference>
<dbReference type="EMBL" id="BMOD01000013">
    <property type="protein sequence ID" value="GGJ43119.1"/>
    <property type="molecule type" value="Genomic_DNA"/>
</dbReference>
<name>A0ABQ2D3G2_9DEIO</name>
<evidence type="ECO:0000256" key="3">
    <source>
        <dbReference type="ARBA" id="ARBA00022475"/>
    </source>
</evidence>
<feature type="transmembrane region" description="Helical" evidence="7">
    <location>
        <begin position="100"/>
        <end position="124"/>
    </location>
</feature>
<comment type="similarity">
    <text evidence="2">Belongs to the MgtC/SapB family.</text>
</comment>
<dbReference type="RefSeq" id="WP_229684839.1">
    <property type="nucleotide sequence ID" value="NZ_BMOD01000013.1"/>
</dbReference>
<evidence type="ECO:0000256" key="5">
    <source>
        <dbReference type="ARBA" id="ARBA00022989"/>
    </source>
</evidence>
<protein>
    <recommendedName>
        <fullName evidence="8">MgtC/SapB/SrpB/YhiD N-terminal domain-containing protein</fullName>
    </recommendedName>
</protein>
<keyword evidence="10" id="KW-1185">Reference proteome</keyword>
<evidence type="ECO:0000259" key="8">
    <source>
        <dbReference type="Pfam" id="PF02308"/>
    </source>
</evidence>
<sequence>MHVALLDFSLRLLLAVLLGTLIGLERQRRGSLAGLRTNALVSVSSAMFVVIASLEPGTLDHTRIAAQVVSGVGFLGAGAILREGLSVRGLNTAATLWSSAAVGCLSGLGFVLEASIGAGVVFLAHPLLRRLETLLEGLSIRKERFTESRLELDCQLQDESWVRRTLLQELEDSGSELKSVQVQRSAETVHFVLDLRHPLSIQPLGQLMHRMALDGSVQRLSCQTPVTAAGVT</sequence>
<evidence type="ECO:0000256" key="1">
    <source>
        <dbReference type="ARBA" id="ARBA00004651"/>
    </source>
</evidence>
<reference evidence="10" key="1">
    <citation type="journal article" date="2019" name="Int. J. Syst. Evol. Microbiol.">
        <title>The Global Catalogue of Microorganisms (GCM) 10K type strain sequencing project: providing services to taxonomists for standard genome sequencing and annotation.</title>
        <authorList>
            <consortium name="The Broad Institute Genomics Platform"/>
            <consortium name="The Broad Institute Genome Sequencing Center for Infectious Disease"/>
            <person name="Wu L."/>
            <person name="Ma J."/>
        </authorList>
    </citation>
    <scope>NUCLEOTIDE SEQUENCE [LARGE SCALE GENOMIC DNA]</scope>
    <source>
        <strain evidence="10">JCM 14370</strain>
    </source>
</reference>
<evidence type="ECO:0000256" key="2">
    <source>
        <dbReference type="ARBA" id="ARBA00009298"/>
    </source>
</evidence>
<evidence type="ECO:0000313" key="10">
    <source>
        <dbReference type="Proteomes" id="UP000632222"/>
    </source>
</evidence>
<keyword evidence="3" id="KW-1003">Cell membrane</keyword>
<keyword evidence="6 7" id="KW-0472">Membrane</keyword>
<comment type="subcellular location">
    <subcellularLocation>
        <location evidence="1">Cell membrane</location>
        <topology evidence="1">Multi-pass membrane protein</topology>
    </subcellularLocation>
</comment>
<accession>A0ABQ2D3G2</accession>
<feature type="domain" description="MgtC/SapB/SrpB/YhiD N-terminal" evidence="8">
    <location>
        <begin position="12"/>
        <end position="133"/>
    </location>
</feature>
<evidence type="ECO:0000256" key="6">
    <source>
        <dbReference type="ARBA" id="ARBA00023136"/>
    </source>
</evidence>
<comment type="caution">
    <text evidence="9">The sequence shown here is derived from an EMBL/GenBank/DDBJ whole genome shotgun (WGS) entry which is preliminary data.</text>
</comment>
<evidence type="ECO:0000256" key="4">
    <source>
        <dbReference type="ARBA" id="ARBA00022692"/>
    </source>
</evidence>
<feature type="transmembrane region" description="Helical" evidence="7">
    <location>
        <begin position="33"/>
        <end position="52"/>
    </location>
</feature>
<proteinExistence type="inferred from homology"/>
<dbReference type="InterPro" id="IPR049177">
    <property type="entry name" value="MgtC_SapB_SrpB_YhiD_N"/>
</dbReference>
<keyword evidence="4 7" id="KW-0812">Transmembrane</keyword>
<dbReference type="InterPro" id="IPR003416">
    <property type="entry name" value="MgtC/SapB/SrpB/YhiD_fam"/>
</dbReference>
<organism evidence="9 10">
    <name type="scientific">Deinococcus roseus</name>
    <dbReference type="NCBI Taxonomy" id="392414"/>
    <lineage>
        <taxon>Bacteria</taxon>
        <taxon>Thermotogati</taxon>
        <taxon>Deinococcota</taxon>
        <taxon>Deinococci</taxon>
        <taxon>Deinococcales</taxon>
        <taxon>Deinococcaceae</taxon>
        <taxon>Deinococcus</taxon>
    </lineage>
</organism>
<evidence type="ECO:0000256" key="7">
    <source>
        <dbReference type="SAM" id="Phobius"/>
    </source>
</evidence>
<dbReference type="PRINTS" id="PR01837">
    <property type="entry name" value="MGTCSAPBPROT"/>
</dbReference>
<dbReference type="Pfam" id="PF02308">
    <property type="entry name" value="MgtC"/>
    <property type="match status" value="1"/>
</dbReference>